<evidence type="ECO:0000313" key="12">
    <source>
        <dbReference type="Proteomes" id="UP001060336"/>
    </source>
</evidence>
<organism evidence="11 12">
    <name type="scientific">Nisaea acidiphila</name>
    <dbReference type="NCBI Taxonomy" id="1862145"/>
    <lineage>
        <taxon>Bacteria</taxon>
        <taxon>Pseudomonadati</taxon>
        <taxon>Pseudomonadota</taxon>
        <taxon>Alphaproteobacteria</taxon>
        <taxon>Rhodospirillales</taxon>
        <taxon>Thalassobaculaceae</taxon>
        <taxon>Nisaea</taxon>
    </lineage>
</organism>
<dbReference type="GO" id="GO:0046872">
    <property type="term" value="F:metal ion binding"/>
    <property type="evidence" value="ECO:0007669"/>
    <property type="project" value="UniProtKB-KW"/>
</dbReference>
<dbReference type="GO" id="GO:0002949">
    <property type="term" value="P:tRNA threonylcarbamoyladenosine modification"/>
    <property type="evidence" value="ECO:0007669"/>
    <property type="project" value="InterPro"/>
</dbReference>
<keyword evidence="8" id="KW-0067">ATP-binding</keyword>
<proteinExistence type="inferred from homology"/>
<evidence type="ECO:0000256" key="2">
    <source>
        <dbReference type="ARBA" id="ARBA00007599"/>
    </source>
</evidence>
<evidence type="ECO:0000256" key="4">
    <source>
        <dbReference type="ARBA" id="ARBA00022490"/>
    </source>
</evidence>
<dbReference type="KEGG" id="naci:NUH88_06730"/>
<accession>A0A9J7AVN6</accession>
<protein>
    <recommendedName>
        <fullName evidence="3">tRNA threonylcarbamoyladenosine biosynthesis protein TsaE</fullName>
    </recommendedName>
    <alternativeName>
        <fullName evidence="10">t(6)A37 threonylcarbamoyladenosine biosynthesis protein TsaE</fullName>
    </alternativeName>
</protein>
<gene>
    <name evidence="11" type="primary">tsaE</name>
    <name evidence="11" type="ORF">NUH88_06730</name>
</gene>
<dbReference type="Proteomes" id="UP001060336">
    <property type="component" value="Chromosome"/>
</dbReference>
<name>A0A9J7AVN6_9PROT</name>
<evidence type="ECO:0000256" key="9">
    <source>
        <dbReference type="ARBA" id="ARBA00022842"/>
    </source>
</evidence>
<reference evidence="11" key="1">
    <citation type="submission" date="2022-08" db="EMBL/GenBank/DDBJ databases">
        <title>Nisaea acidiphila sp. nov., isolated from a marine algal debris and emended description of the genus Nisaea Urios et al. 2008.</title>
        <authorList>
            <person name="Kwon K."/>
        </authorList>
    </citation>
    <scope>NUCLEOTIDE SEQUENCE</scope>
    <source>
        <strain evidence="11">MEBiC11861</strain>
    </source>
</reference>
<keyword evidence="12" id="KW-1185">Reference proteome</keyword>
<dbReference type="InterPro" id="IPR003442">
    <property type="entry name" value="T6A_TsaE"/>
</dbReference>
<dbReference type="NCBIfam" id="TIGR00150">
    <property type="entry name" value="T6A_YjeE"/>
    <property type="match status" value="1"/>
</dbReference>
<evidence type="ECO:0000256" key="1">
    <source>
        <dbReference type="ARBA" id="ARBA00004496"/>
    </source>
</evidence>
<keyword evidence="7" id="KW-0547">Nucleotide-binding</keyword>
<keyword evidence="5" id="KW-0819">tRNA processing</keyword>
<keyword evidence="9" id="KW-0460">Magnesium</keyword>
<dbReference type="PANTHER" id="PTHR33540">
    <property type="entry name" value="TRNA THREONYLCARBAMOYLADENOSINE BIOSYNTHESIS PROTEIN TSAE"/>
    <property type="match status" value="1"/>
</dbReference>
<dbReference type="Gene3D" id="3.40.50.300">
    <property type="entry name" value="P-loop containing nucleotide triphosphate hydrolases"/>
    <property type="match status" value="1"/>
</dbReference>
<dbReference type="PANTHER" id="PTHR33540:SF2">
    <property type="entry name" value="TRNA THREONYLCARBAMOYLADENOSINE BIOSYNTHESIS PROTEIN TSAE"/>
    <property type="match status" value="1"/>
</dbReference>
<evidence type="ECO:0000256" key="5">
    <source>
        <dbReference type="ARBA" id="ARBA00022694"/>
    </source>
</evidence>
<dbReference type="EMBL" id="CP102480">
    <property type="protein sequence ID" value="UUX51384.1"/>
    <property type="molecule type" value="Genomic_DNA"/>
</dbReference>
<evidence type="ECO:0000313" key="11">
    <source>
        <dbReference type="EMBL" id="UUX51384.1"/>
    </source>
</evidence>
<dbReference type="GO" id="GO:0005737">
    <property type="term" value="C:cytoplasm"/>
    <property type="evidence" value="ECO:0007669"/>
    <property type="project" value="UniProtKB-SubCell"/>
</dbReference>
<evidence type="ECO:0000256" key="8">
    <source>
        <dbReference type="ARBA" id="ARBA00022840"/>
    </source>
</evidence>
<keyword evidence="6" id="KW-0479">Metal-binding</keyword>
<dbReference type="GO" id="GO:0005524">
    <property type="term" value="F:ATP binding"/>
    <property type="evidence" value="ECO:0007669"/>
    <property type="project" value="UniProtKB-KW"/>
</dbReference>
<evidence type="ECO:0000256" key="10">
    <source>
        <dbReference type="ARBA" id="ARBA00032441"/>
    </source>
</evidence>
<dbReference type="SUPFAM" id="SSF52540">
    <property type="entry name" value="P-loop containing nucleoside triphosphate hydrolases"/>
    <property type="match status" value="1"/>
</dbReference>
<comment type="similarity">
    <text evidence="2">Belongs to the TsaE family.</text>
</comment>
<dbReference type="AlphaFoldDB" id="A0A9J7AVN6"/>
<evidence type="ECO:0000256" key="7">
    <source>
        <dbReference type="ARBA" id="ARBA00022741"/>
    </source>
</evidence>
<keyword evidence="4" id="KW-0963">Cytoplasm</keyword>
<dbReference type="RefSeq" id="WP_257770829.1">
    <property type="nucleotide sequence ID" value="NZ_CP102480.1"/>
</dbReference>
<sequence>MSESLAAAGLHIAGQEETEALAWICADLAGPGSCFLLSGGLGAGKSTFARAFIRYLLGDDEEVPSPTFTLVQQYGPFDKGGQEVEIWHADLYRIGDPDEILELGLDEAFETAICLVEWPDRLGSFAPPDAVVLHFEICDGDPAEDGERAVALSLPERLRPDYEEAFDEAVFDVVWIE</sequence>
<evidence type="ECO:0000256" key="3">
    <source>
        <dbReference type="ARBA" id="ARBA00019010"/>
    </source>
</evidence>
<comment type="subcellular location">
    <subcellularLocation>
        <location evidence="1">Cytoplasm</location>
    </subcellularLocation>
</comment>
<evidence type="ECO:0000256" key="6">
    <source>
        <dbReference type="ARBA" id="ARBA00022723"/>
    </source>
</evidence>
<dbReference type="Pfam" id="PF02367">
    <property type="entry name" value="TsaE"/>
    <property type="match status" value="1"/>
</dbReference>
<dbReference type="InterPro" id="IPR027417">
    <property type="entry name" value="P-loop_NTPase"/>
</dbReference>